<dbReference type="Pfam" id="PF08324">
    <property type="entry name" value="PUL"/>
    <property type="match status" value="1"/>
</dbReference>
<keyword evidence="4" id="KW-1015">Disulfide bond</keyword>
<evidence type="ECO:0000259" key="6">
    <source>
        <dbReference type="PROSITE" id="PS51352"/>
    </source>
</evidence>
<dbReference type="CDD" id="cd02947">
    <property type="entry name" value="TRX_family"/>
    <property type="match status" value="1"/>
</dbReference>
<feature type="domain" description="PPPDE" evidence="8">
    <location>
        <begin position="3"/>
        <end position="183"/>
    </location>
</feature>
<accession>A0A4Q2DZ92</accession>
<evidence type="ECO:0000256" key="5">
    <source>
        <dbReference type="SAM" id="MobiDB-lite"/>
    </source>
</evidence>
<keyword evidence="2" id="KW-0645">Protease</keyword>
<comment type="similarity">
    <text evidence="1">Belongs to the DeSI family.</text>
</comment>
<proteinExistence type="inferred from homology"/>
<dbReference type="OrthoDB" id="21221at2759"/>
<dbReference type="InterPro" id="IPR013535">
    <property type="entry name" value="PUL_dom"/>
</dbReference>
<dbReference type="SUPFAM" id="SSF52833">
    <property type="entry name" value="Thioredoxin-like"/>
    <property type="match status" value="1"/>
</dbReference>
<dbReference type="GO" id="GO:0006508">
    <property type="term" value="P:proteolysis"/>
    <property type="evidence" value="ECO:0007669"/>
    <property type="project" value="UniProtKB-KW"/>
</dbReference>
<evidence type="ECO:0000256" key="4">
    <source>
        <dbReference type="ARBA" id="ARBA00023157"/>
    </source>
</evidence>
<feature type="domain" description="Thioredoxin" evidence="6">
    <location>
        <begin position="94"/>
        <end position="247"/>
    </location>
</feature>
<dbReference type="PROSITE" id="PS51396">
    <property type="entry name" value="PUL"/>
    <property type="match status" value="1"/>
</dbReference>
<evidence type="ECO:0008006" key="11">
    <source>
        <dbReference type="Google" id="ProtNLM"/>
    </source>
</evidence>
<dbReference type="AlphaFoldDB" id="A0A4Q2DZ92"/>
<protein>
    <recommendedName>
        <fullName evidence="11">Thioredoxin domain-containing protein</fullName>
    </recommendedName>
</protein>
<evidence type="ECO:0000256" key="2">
    <source>
        <dbReference type="ARBA" id="ARBA00022670"/>
    </source>
</evidence>
<comment type="caution">
    <text evidence="9">The sequence shown here is derived from an EMBL/GenBank/DDBJ whole genome shotgun (WGS) entry which is preliminary data.</text>
</comment>
<dbReference type="Pfam" id="PF00085">
    <property type="entry name" value="Thioredoxin"/>
    <property type="match status" value="1"/>
</dbReference>
<reference evidence="9 10" key="1">
    <citation type="submission" date="2019-01" db="EMBL/GenBank/DDBJ databases">
        <title>Draft genome sequence of Psathyrella aberdarensis IHI B618.</title>
        <authorList>
            <person name="Buettner E."/>
            <person name="Kellner H."/>
        </authorList>
    </citation>
    <scope>NUCLEOTIDE SEQUENCE [LARGE SCALE GENOMIC DNA]</scope>
    <source>
        <strain evidence="9 10">IHI B618</strain>
    </source>
</reference>
<feature type="domain" description="PUL" evidence="7">
    <location>
        <begin position="264"/>
        <end position="571"/>
    </location>
</feature>
<organism evidence="9 10">
    <name type="scientific">Candolleomyces aberdarensis</name>
    <dbReference type="NCBI Taxonomy" id="2316362"/>
    <lineage>
        <taxon>Eukaryota</taxon>
        <taxon>Fungi</taxon>
        <taxon>Dikarya</taxon>
        <taxon>Basidiomycota</taxon>
        <taxon>Agaricomycotina</taxon>
        <taxon>Agaricomycetes</taxon>
        <taxon>Agaricomycetidae</taxon>
        <taxon>Agaricales</taxon>
        <taxon>Agaricineae</taxon>
        <taxon>Psathyrellaceae</taxon>
        <taxon>Candolleomyces</taxon>
    </lineage>
</organism>
<dbReference type="InterPro" id="IPR017937">
    <property type="entry name" value="Thioredoxin_CS"/>
</dbReference>
<dbReference type="PROSITE" id="PS00194">
    <property type="entry name" value="THIOREDOXIN_1"/>
    <property type="match status" value="1"/>
</dbReference>
<dbReference type="PROSITE" id="PS51352">
    <property type="entry name" value="THIOREDOXIN_2"/>
    <property type="match status" value="1"/>
</dbReference>
<keyword evidence="10" id="KW-1185">Reference proteome</keyword>
<dbReference type="InterPro" id="IPR042266">
    <property type="entry name" value="PPPDE_sf"/>
</dbReference>
<evidence type="ECO:0000256" key="1">
    <source>
        <dbReference type="ARBA" id="ARBA00008140"/>
    </source>
</evidence>
<dbReference type="PANTHER" id="PTHR46115">
    <property type="entry name" value="THIOREDOXIN-LIKE PROTEIN 1"/>
    <property type="match status" value="1"/>
</dbReference>
<name>A0A4Q2DZ92_9AGAR</name>
<evidence type="ECO:0000259" key="7">
    <source>
        <dbReference type="PROSITE" id="PS51396"/>
    </source>
</evidence>
<dbReference type="InterPro" id="IPR011989">
    <property type="entry name" value="ARM-like"/>
</dbReference>
<gene>
    <name evidence="9" type="ORF">EST38_g925</name>
</gene>
<dbReference type="Pfam" id="PF05903">
    <property type="entry name" value="Peptidase_C97"/>
    <property type="match status" value="1"/>
</dbReference>
<dbReference type="SUPFAM" id="SSF48371">
    <property type="entry name" value="ARM repeat"/>
    <property type="match status" value="1"/>
</dbReference>
<dbReference type="InterPro" id="IPR036249">
    <property type="entry name" value="Thioredoxin-like_sf"/>
</dbReference>
<dbReference type="Proteomes" id="UP000290288">
    <property type="component" value="Unassembled WGS sequence"/>
</dbReference>
<keyword evidence="3" id="KW-0378">Hydrolase</keyword>
<feature type="region of interest" description="Disordered" evidence="5">
    <location>
        <begin position="77"/>
        <end position="101"/>
    </location>
</feature>
<dbReference type="Gene3D" id="3.90.1720.30">
    <property type="entry name" value="PPPDE domains"/>
    <property type="match status" value="1"/>
</dbReference>
<dbReference type="InterPro" id="IPR016024">
    <property type="entry name" value="ARM-type_fold"/>
</dbReference>
<evidence type="ECO:0000259" key="8">
    <source>
        <dbReference type="PROSITE" id="PS51858"/>
    </source>
</evidence>
<dbReference type="EMBL" id="SDEE01000012">
    <property type="protein sequence ID" value="RXW24882.1"/>
    <property type="molecule type" value="Genomic_DNA"/>
</dbReference>
<dbReference type="PROSITE" id="PS51858">
    <property type="entry name" value="PPPDE"/>
    <property type="match status" value="1"/>
</dbReference>
<dbReference type="STRING" id="2316362.A0A4Q2DZ92"/>
<dbReference type="SMART" id="SM01179">
    <property type="entry name" value="DUF862"/>
    <property type="match status" value="1"/>
</dbReference>
<dbReference type="Gene3D" id="1.25.10.10">
    <property type="entry name" value="Leucine-rich Repeat Variant"/>
    <property type="match status" value="1"/>
</dbReference>
<sequence length="575" mass="62513">MTSSVELYVYDLSGGMAKQLSRQLVGRQIDGIWHTSVVVFGKEIFYGQGIFITQPDLPTDFLSTPFGAALRPTIDALSRRPPAGATPQVAQGSQAAGTAAPNPQLAASILQSVAAQAQAGPGTASRPPVHHPITGPIHVTTNSASFDAFLKSHKAAVAFFTSQTCPPCRMIEPIFERLADEKGIREDKNGAGFAKVDLGVGMGNRLAGQYGVRATPTFIFFLDGKKVEELRGADANELRTQVDILLFQAYPPHPHTGLKLPIVQALSLDPILFKQVPPFDTMFQRLSTFIDGAQWPESSVQSQTQVKDALSTSVLPYLKSRYPQTPPKELPTATPLILETLSRASSTLAGALAVESLFPVVDIWRLCLLDPSVANWISGSPPLNPIAIFLPKAVSASQSPSKSSRNYILTVLRMLANGFTHPASARWLMLPQAREKLTEVLIPSLLHEDATVRTSAASLAFNAATALQKPRVEAVRAGRKWNVESEGEDVCDWEVEMVSAITEALEREKENEEVVHRLAACIAFLVRMSPSYDSQISPLLQVLQTKDVLKGKLEFVKKPEVRRLVDEVANKLCPT</sequence>
<dbReference type="InterPro" id="IPR013766">
    <property type="entry name" value="Thioredoxin_domain"/>
</dbReference>
<evidence type="ECO:0000313" key="9">
    <source>
        <dbReference type="EMBL" id="RXW24882.1"/>
    </source>
</evidence>
<dbReference type="Gene3D" id="3.40.30.10">
    <property type="entry name" value="Glutaredoxin"/>
    <property type="match status" value="1"/>
</dbReference>
<evidence type="ECO:0000256" key="3">
    <source>
        <dbReference type="ARBA" id="ARBA00022801"/>
    </source>
</evidence>
<evidence type="ECO:0000313" key="10">
    <source>
        <dbReference type="Proteomes" id="UP000290288"/>
    </source>
</evidence>
<dbReference type="GO" id="GO:0008233">
    <property type="term" value="F:peptidase activity"/>
    <property type="evidence" value="ECO:0007669"/>
    <property type="project" value="UniProtKB-KW"/>
</dbReference>
<dbReference type="InterPro" id="IPR008580">
    <property type="entry name" value="PPPDE_dom"/>
</dbReference>